<comment type="subcellular location">
    <subcellularLocation>
        <location evidence="1">Cell membrane</location>
        <topology evidence="1">Single-pass type I membrane protein</topology>
    </subcellularLocation>
</comment>
<dbReference type="AlphaFoldDB" id="A0A2I4BH67"/>
<accession>A0A2I4BH67</accession>
<feature type="compositionally biased region" description="Basic and acidic residues" evidence="7">
    <location>
        <begin position="71"/>
        <end position="81"/>
    </location>
</feature>
<dbReference type="InterPro" id="IPR021663">
    <property type="entry name" value="CD3_zeta/IgE_Fc_rcpt_gamma"/>
</dbReference>
<evidence type="ECO:0000256" key="2">
    <source>
        <dbReference type="ARBA" id="ARBA00022475"/>
    </source>
</evidence>
<name>A0A2I4BH67_AUSLI</name>
<dbReference type="GO" id="GO:0002250">
    <property type="term" value="P:adaptive immune response"/>
    <property type="evidence" value="ECO:0007669"/>
    <property type="project" value="UniProtKB-KW"/>
</dbReference>
<evidence type="ECO:0000256" key="6">
    <source>
        <dbReference type="ARBA" id="ARBA00023170"/>
    </source>
</evidence>
<organism evidence="10 11">
    <name type="scientific">Austrofundulus limnaeus</name>
    <name type="common">Annual killifish</name>
    <dbReference type="NCBI Taxonomy" id="52670"/>
    <lineage>
        <taxon>Eukaryota</taxon>
        <taxon>Metazoa</taxon>
        <taxon>Chordata</taxon>
        <taxon>Craniata</taxon>
        <taxon>Vertebrata</taxon>
        <taxon>Euteleostomi</taxon>
        <taxon>Actinopterygii</taxon>
        <taxon>Neopterygii</taxon>
        <taxon>Teleostei</taxon>
        <taxon>Neoteleostei</taxon>
        <taxon>Acanthomorphata</taxon>
        <taxon>Ovalentaria</taxon>
        <taxon>Atherinomorphae</taxon>
        <taxon>Cyprinodontiformes</taxon>
        <taxon>Rivulidae</taxon>
        <taxon>Austrofundulus</taxon>
    </lineage>
</organism>
<evidence type="ECO:0000313" key="10">
    <source>
        <dbReference type="Proteomes" id="UP000192220"/>
    </source>
</evidence>
<keyword evidence="8" id="KW-0812">Transmembrane</keyword>
<evidence type="ECO:0000256" key="8">
    <source>
        <dbReference type="SAM" id="Phobius"/>
    </source>
</evidence>
<dbReference type="OrthoDB" id="9941225at2759"/>
<evidence type="ECO:0000256" key="9">
    <source>
        <dbReference type="SAM" id="SignalP"/>
    </source>
</evidence>
<keyword evidence="10" id="KW-1185">Reference proteome</keyword>
<keyword evidence="6" id="KW-0675">Receptor</keyword>
<protein>
    <submittedName>
        <fullName evidence="11">T-cell surface glycoprotein CD3 zeta chain isoform X1</fullName>
    </submittedName>
</protein>
<dbReference type="Proteomes" id="UP000192220">
    <property type="component" value="Unplaced"/>
</dbReference>
<keyword evidence="8" id="KW-1133">Transmembrane helix</keyword>
<sequence length="125" mass="14513">MEPLKTAAFVLFVLLDPVSCQEVFFTDPVICYFLDAFLMLYCIAATALFFREKFSKMPRVDLIPEPKGDIYQELERPKDTDPYQALETRRVKKKDGKKKKAKTQNQQRDMDPYECLPSTAPASHR</sequence>
<evidence type="ECO:0000256" key="4">
    <source>
        <dbReference type="ARBA" id="ARBA00022859"/>
    </source>
</evidence>
<evidence type="ECO:0000256" key="5">
    <source>
        <dbReference type="ARBA" id="ARBA00023130"/>
    </source>
</evidence>
<dbReference type="RefSeq" id="XP_013867090.1">
    <property type="nucleotide sequence ID" value="XM_014011636.1"/>
</dbReference>
<keyword evidence="8" id="KW-0472">Membrane</keyword>
<dbReference type="KEGG" id="alim:106519816"/>
<keyword evidence="4" id="KW-0391">Immunity</keyword>
<gene>
    <name evidence="11" type="primary">LOC106519816</name>
</gene>
<feature type="chain" id="PRO_5014170059" evidence="9">
    <location>
        <begin position="21"/>
        <end position="125"/>
    </location>
</feature>
<reference evidence="11" key="1">
    <citation type="submission" date="2025-08" db="UniProtKB">
        <authorList>
            <consortium name="RefSeq"/>
        </authorList>
    </citation>
    <scope>IDENTIFICATION</scope>
    <source>
        <strain evidence="11">Quisiro</strain>
        <tissue evidence="11">Liver</tissue>
    </source>
</reference>
<evidence type="ECO:0000256" key="3">
    <source>
        <dbReference type="ARBA" id="ARBA00022553"/>
    </source>
</evidence>
<feature type="compositionally biased region" description="Basic residues" evidence="7">
    <location>
        <begin position="90"/>
        <end position="102"/>
    </location>
</feature>
<dbReference type="PANTHER" id="PTHR10035:SF2">
    <property type="entry name" value="T-CELL SURFACE GLYCOPROTEIN CD3 ZETA CHAIN"/>
    <property type="match status" value="1"/>
</dbReference>
<dbReference type="PANTHER" id="PTHR10035">
    <property type="entry name" value="T-CELL SURFACE GLYCOPROTEIN CD3 ZETA CHAIN"/>
    <property type="match status" value="1"/>
</dbReference>
<evidence type="ECO:0000313" key="11">
    <source>
        <dbReference type="RefSeq" id="XP_013867090.1"/>
    </source>
</evidence>
<keyword evidence="5" id="KW-1064">Adaptive immunity</keyword>
<dbReference type="InParanoid" id="A0A2I4BH67"/>
<keyword evidence="9" id="KW-0732">Signal</keyword>
<keyword evidence="3" id="KW-0597">Phosphoprotein</keyword>
<dbReference type="GO" id="GO:0098797">
    <property type="term" value="C:plasma membrane protein complex"/>
    <property type="evidence" value="ECO:0007669"/>
    <property type="project" value="UniProtKB-ARBA"/>
</dbReference>
<feature type="signal peptide" evidence="9">
    <location>
        <begin position="1"/>
        <end position="20"/>
    </location>
</feature>
<feature type="region of interest" description="Disordered" evidence="7">
    <location>
        <begin position="71"/>
        <end position="125"/>
    </location>
</feature>
<evidence type="ECO:0000256" key="1">
    <source>
        <dbReference type="ARBA" id="ARBA00004251"/>
    </source>
</evidence>
<feature type="transmembrane region" description="Helical" evidence="8">
    <location>
        <begin position="30"/>
        <end position="50"/>
    </location>
</feature>
<keyword evidence="2" id="KW-1003">Cell membrane</keyword>
<dbReference type="Pfam" id="PF11628">
    <property type="entry name" value="TCR_zetazeta"/>
    <property type="match status" value="1"/>
</dbReference>
<dbReference type="InterPro" id="IPR024128">
    <property type="entry name" value="T-cell_CD3_zeta"/>
</dbReference>
<evidence type="ECO:0000256" key="7">
    <source>
        <dbReference type="SAM" id="MobiDB-lite"/>
    </source>
</evidence>
<proteinExistence type="predicted"/>